<comment type="pathway">
    <text evidence="1">Lipid metabolism; fatty acid biosynthesis.</text>
</comment>
<evidence type="ECO:0000256" key="4">
    <source>
        <dbReference type="ARBA" id="ARBA00022832"/>
    </source>
</evidence>
<dbReference type="EC" id="1.1.1.100" evidence="10"/>
<sequence length="248" mass="25854">MSLDEQIALVTGASRGIGQAIARTLGKQGANIIGTATTDKGAAAIQADFETQGIIGVGLALNVTETDSIDAVMSAIKDKFGSTPTILVNNAGITRDNLLMRMKEDEWNDVINTNLTSVFRLSKAVLRGMMKAKQGRIINIASVVGSTGNPGQANYCAAKAGILGFTKSLAREVGSRGITVNAVAPGFIDTDMTRTLPDEQRKMLIGQVPLAHLGDVEDIAAAVAFLASSQAGYITGETLHVNGGMFMA</sequence>
<dbReference type="InterPro" id="IPR036291">
    <property type="entry name" value="NAD(P)-bd_dom_sf"/>
</dbReference>
<evidence type="ECO:0000256" key="1">
    <source>
        <dbReference type="ARBA" id="ARBA00005194"/>
    </source>
</evidence>
<dbReference type="InterPro" id="IPR057326">
    <property type="entry name" value="KR_dom"/>
</dbReference>
<name>A0A3B0YM99_9ZZZZ</name>
<accession>A0A3B0YM99</accession>
<dbReference type="GO" id="GO:0051287">
    <property type="term" value="F:NAD binding"/>
    <property type="evidence" value="ECO:0007669"/>
    <property type="project" value="InterPro"/>
</dbReference>
<protein>
    <submittedName>
        <fullName evidence="10">3-oxoacyl-[acyl-carrier protein] reductase</fullName>
        <ecNumber evidence="10">1.1.1.100</ecNumber>
    </submittedName>
</protein>
<proteinExistence type="inferred from homology"/>
<comment type="similarity">
    <text evidence="2">Belongs to the short-chain dehydrogenases/reductases (SDR) family.</text>
</comment>
<evidence type="ECO:0000256" key="2">
    <source>
        <dbReference type="ARBA" id="ARBA00006484"/>
    </source>
</evidence>
<dbReference type="InterPro" id="IPR002347">
    <property type="entry name" value="SDR_fam"/>
</dbReference>
<dbReference type="PRINTS" id="PR00080">
    <property type="entry name" value="SDRFAMILY"/>
</dbReference>
<dbReference type="Pfam" id="PF13561">
    <property type="entry name" value="adh_short_C2"/>
    <property type="match status" value="1"/>
</dbReference>
<keyword evidence="5" id="KW-0521">NADP</keyword>
<keyword evidence="3" id="KW-0444">Lipid biosynthesis</keyword>
<dbReference type="PRINTS" id="PR00081">
    <property type="entry name" value="GDHRDH"/>
</dbReference>
<evidence type="ECO:0000259" key="9">
    <source>
        <dbReference type="SMART" id="SM00822"/>
    </source>
</evidence>
<keyword evidence="6 10" id="KW-0560">Oxidoreductase</keyword>
<gene>
    <name evidence="10" type="ORF">MNBD_GAMMA14-1899</name>
</gene>
<organism evidence="10">
    <name type="scientific">hydrothermal vent metagenome</name>
    <dbReference type="NCBI Taxonomy" id="652676"/>
    <lineage>
        <taxon>unclassified sequences</taxon>
        <taxon>metagenomes</taxon>
        <taxon>ecological metagenomes</taxon>
    </lineage>
</organism>
<dbReference type="PROSITE" id="PS00061">
    <property type="entry name" value="ADH_SHORT"/>
    <property type="match status" value="1"/>
</dbReference>
<dbReference type="GO" id="GO:0004316">
    <property type="term" value="F:3-oxoacyl-[acyl-carrier-protein] reductase (NADPH) activity"/>
    <property type="evidence" value="ECO:0007669"/>
    <property type="project" value="UniProtKB-EC"/>
</dbReference>
<dbReference type="EMBL" id="UOFM01000215">
    <property type="protein sequence ID" value="VAW77263.1"/>
    <property type="molecule type" value="Genomic_DNA"/>
</dbReference>
<evidence type="ECO:0000256" key="8">
    <source>
        <dbReference type="ARBA" id="ARBA00023160"/>
    </source>
</evidence>
<dbReference type="Gene3D" id="3.40.50.720">
    <property type="entry name" value="NAD(P)-binding Rossmann-like Domain"/>
    <property type="match status" value="1"/>
</dbReference>
<dbReference type="NCBIfam" id="NF009466">
    <property type="entry name" value="PRK12826.1-2"/>
    <property type="match status" value="1"/>
</dbReference>
<reference evidence="10" key="1">
    <citation type="submission" date="2018-06" db="EMBL/GenBank/DDBJ databases">
        <authorList>
            <person name="Zhirakovskaya E."/>
        </authorList>
    </citation>
    <scope>NUCLEOTIDE SEQUENCE</scope>
</reference>
<dbReference type="NCBIfam" id="TIGR01830">
    <property type="entry name" value="3oxo_ACP_reduc"/>
    <property type="match status" value="1"/>
</dbReference>
<evidence type="ECO:0000313" key="10">
    <source>
        <dbReference type="EMBL" id="VAW77263.1"/>
    </source>
</evidence>
<dbReference type="SMART" id="SM00822">
    <property type="entry name" value="PKS_KR"/>
    <property type="match status" value="1"/>
</dbReference>
<feature type="domain" description="Ketoreductase" evidence="9">
    <location>
        <begin position="6"/>
        <end position="186"/>
    </location>
</feature>
<keyword evidence="7" id="KW-0443">Lipid metabolism</keyword>
<evidence type="ECO:0000256" key="3">
    <source>
        <dbReference type="ARBA" id="ARBA00022516"/>
    </source>
</evidence>
<dbReference type="InterPro" id="IPR050259">
    <property type="entry name" value="SDR"/>
</dbReference>
<dbReference type="FunFam" id="3.40.50.720:FF:000037">
    <property type="entry name" value="3-oxoacyl-[acyl-carrier-protein] reductase FabG"/>
    <property type="match status" value="1"/>
</dbReference>
<dbReference type="PANTHER" id="PTHR42879">
    <property type="entry name" value="3-OXOACYL-(ACYL-CARRIER-PROTEIN) REDUCTASE"/>
    <property type="match status" value="1"/>
</dbReference>
<dbReference type="SUPFAM" id="SSF51735">
    <property type="entry name" value="NAD(P)-binding Rossmann-fold domains"/>
    <property type="match status" value="1"/>
</dbReference>
<keyword evidence="4" id="KW-0276">Fatty acid metabolism</keyword>
<dbReference type="InterPro" id="IPR011284">
    <property type="entry name" value="3oxo_ACP_reduc"/>
</dbReference>
<evidence type="ECO:0000256" key="6">
    <source>
        <dbReference type="ARBA" id="ARBA00023002"/>
    </source>
</evidence>
<dbReference type="GO" id="GO:0006633">
    <property type="term" value="P:fatty acid biosynthetic process"/>
    <property type="evidence" value="ECO:0007669"/>
    <property type="project" value="UniProtKB-KW"/>
</dbReference>
<evidence type="ECO:0000256" key="5">
    <source>
        <dbReference type="ARBA" id="ARBA00022857"/>
    </source>
</evidence>
<dbReference type="AlphaFoldDB" id="A0A3B0YM99"/>
<dbReference type="NCBIfam" id="NF004197">
    <property type="entry name" value="PRK05653.1-1"/>
    <property type="match status" value="1"/>
</dbReference>
<evidence type="ECO:0000256" key="7">
    <source>
        <dbReference type="ARBA" id="ARBA00023098"/>
    </source>
</evidence>
<dbReference type="CDD" id="cd05333">
    <property type="entry name" value="BKR_SDR_c"/>
    <property type="match status" value="1"/>
</dbReference>
<dbReference type="PANTHER" id="PTHR42879:SF2">
    <property type="entry name" value="3-OXOACYL-[ACYL-CARRIER-PROTEIN] REDUCTASE FABG"/>
    <property type="match status" value="1"/>
</dbReference>
<keyword evidence="8" id="KW-0275">Fatty acid biosynthesis</keyword>
<dbReference type="InterPro" id="IPR020904">
    <property type="entry name" value="Sc_DH/Rdtase_CS"/>
</dbReference>